<protein>
    <submittedName>
        <fullName evidence="1">Uncharacterized protein</fullName>
    </submittedName>
</protein>
<proteinExistence type="predicted"/>
<gene>
    <name evidence="1" type="ORF">CTRU02_202642</name>
</gene>
<sequence length="204" mass="22647">MPPLESSPPPPPILAITATFLHLLFQHLPRSVREPLYKAHHHISRACTAVASSAIVVRLHSWIPTKMHRPLGFSAAVVALFLMFGLPIILAQSEPFHCYAYPPTGKPASPFITMQPHCCKGTIDNKLRVGTHCELANGGKYKTKFGQDLGTCATGWTDACCMRLHYPPEIVRPEMSYCDAAYLVKAESRNIIDARNWNPKNYGI</sequence>
<accession>A0ACC3ZKY4</accession>
<dbReference type="Proteomes" id="UP000805649">
    <property type="component" value="Unassembled WGS sequence"/>
</dbReference>
<name>A0ACC3ZKY4_COLTU</name>
<dbReference type="EMBL" id="VUJX02000001">
    <property type="protein sequence ID" value="KAL0944755.1"/>
    <property type="molecule type" value="Genomic_DNA"/>
</dbReference>
<evidence type="ECO:0000313" key="1">
    <source>
        <dbReference type="EMBL" id="KAL0944755.1"/>
    </source>
</evidence>
<comment type="caution">
    <text evidence="1">The sequence shown here is derived from an EMBL/GenBank/DDBJ whole genome shotgun (WGS) entry which is preliminary data.</text>
</comment>
<keyword evidence="2" id="KW-1185">Reference proteome</keyword>
<organism evidence="1 2">
    <name type="scientific">Colletotrichum truncatum</name>
    <name type="common">Anthracnose fungus</name>
    <name type="synonym">Colletotrichum capsici</name>
    <dbReference type="NCBI Taxonomy" id="5467"/>
    <lineage>
        <taxon>Eukaryota</taxon>
        <taxon>Fungi</taxon>
        <taxon>Dikarya</taxon>
        <taxon>Ascomycota</taxon>
        <taxon>Pezizomycotina</taxon>
        <taxon>Sordariomycetes</taxon>
        <taxon>Hypocreomycetidae</taxon>
        <taxon>Glomerellales</taxon>
        <taxon>Glomerellaceae</taxon>
        <taxon>Colletotrichum</taxon>
        <taxon>Colletotrichum truncatum species complex</taxon>
    </lineage>
</organism>
<evidence type="ECO:0000313" key="2">
    <source>
        <dbReference type="Proteomes" id="UP000805649"/>
    </source>
</evidence>
<reference evidence="1 2" key="1">
    <citation type="journal article" date="2020" name="Phytopathology">
        <title>Genome Sequence Resources of Colletotrichum truncatum, C. plurivorum, C. musicola, and C. sojae: Four Species Pathogenic to Soybean (Glycine max).</title>
        <authorList>
            <person name="Rogerio F."/>
            <person name="Boufleur T.R."/>
            <person name="Ciampi-Guillardi M."/>
            <person name="Sukno S.A."/>
            <person name="Thon M.R."/>
            <person name="Massola Junior N.S."/>
            <person name="Baroncelli R."/>
        </authorList>
    </citation>
    <scope>NUCLEOTIDE SEQUENCE [LARGE SCALE GENOMIC DNA]</scope>
    <source>
        <strain evidence="1 2">CMES1059</strain>
    </source>
</reference>